<organism evidence="2">
    <name type="scientific">hydrothermal vent metagenome</name>
    <dbReference type="NCBI Taxonomy" id="652676"/>
    <lineage>
        <taxon>unclassified sequences</taxon>
        <taxon>metagenomes</taxon>
        <taxon>ecological metagenomes</taxon>
    </lineage>
</organism>
<protein>
    <recommendedName>
        <fullName evidence="1">Transposase IS200-like domain-containing protein</fullName>
    </recommendedName>
</protein>
<gene>
    <name evidence="2" type="ORF">MNBD_BACTEROID03-492</name>
</gene>
<dbReference type="Gene3D" id="3.30.70.1290">
    <property type="entry name" value="Transposase IS200-like"/>
    <property type="match status" value="1"/>
</dbReference>
<evidence type="ECO:0000313" key="2">
    <source>
        <dbReference type="EMBL" id="VAW11625.1"/>
    </source>
</evidence>
<dbReference type="PANTHER" id="PTHR33360:SF2">
    <property type="entry name" value="TRANSPOSASE FOR INSERTION SEQUENCE ELEMENT IS200"/>
    <property type="match status" value="1"/>
</dbReference>
<accession>A0A3B0SZX6</accession>
<name>A0A3B0SZX6_9ZZZZ</name>
<dbReference type="GO" id="GO:0004803">
    <property type="term" value="F:transposase activity"/>
    <property type="evidence" value="ECO:0007669"/>
    <property type="project" value="InterPro"/>
</dbReference>
<sequence>MAEQRVNGHTVSRMTVHIVWSTKYRYTVLTGDVQKRCRAVLIEVCDAEGVQILK</sequence>
<reference evidence="2" key="1">
    <citation type="submission" date="2018-06" db="EMBL/GenBank/DDBJ databases">
        <authorList>
            <person name="Zhirakovskaya E."/>
        </authorList>
    </citation>
    <scope>NUCLEOTIDE SEQUENCE</scope>
</reference>
<proteinExistence type="predicted"/>
<dbReference type="GO" id="GO:0006313">
    <property type="term" value="P:DNA transposition"/>
    <property type="evidence" value="ECO:0007669"/>
    <property type="project" value="InterPro"/>
</dbReference>
<feature type="domain" description="Transposase IS200-like" evidence="1">
    <location>
        <begin position="10"/>
        <end position="53"/>
    </location>
</feature>
<dbReference type="AlphaFoldDB" id="A0A3B0SZX6"/>
<dbReference type="GO" id="GO:0003677">
    <property type="term" value="F:DNA binding"/>
    <property type="evidence" value="ECO:0007669"/>
    <property type="project" value="InterPro"/>
</dbReference>
<dbReference type="EMBL" id="UOEL01000067">
    <property type="protein sequence ID" value="VAW11625.1"/>
    <property type="molecule type" value="Genomic_DNA"/>
</dbReference>
<dbReference type="InterPro" id="IPR036515">
    <property type="entry name" value="Transposase_17_sf"/>
</dbReference>
<dbReference type="Pfam" id="PF01797">
    <property type="entry name" value="Y1_Tnp"/>
    <property type="match status" value="1"/>
</dbReference>
<feature type="non-terminal residue" evidence="2">
    <location>
        <position position="54"/>
    </location>
</feature>
<evidence type="ECO:0000259" key="1">
    <source>
        <dbReference type="Pfam" id="PF01797"/>
    </source>
</evidence>
<dbReference type="PANTHER" id="PTHR33360">
    <property type="entry name" value="TRANSPOSASE FOR INSERTION SEQUENCE ELEMENT IS200"/>
    <property type="match status" value="1"/>
</dbReference>
<dbReference type="SUPFAM" id="SSF143422">
    <property type="entry name" value="Transposase IS200-like"/>
    <property type="match status" value="1"/>
</dbReference>
<dbReference type="InterPro" id="IPR002686">
    <property type="entry name" value="Transposase_17"/>
</dbReference>